<keyword evidence="7" id="KW-1185">Reference proteome</keyword>
<keyword evidence="4" id="KW-0456">Lyase</keyword>
<evidence type="ECO:0000256" key="1">
    <source>
        <dbReference type="ARBA" id="ARBA00001933"/>
    </source>
</evidence>
<keyword evidence="3" id="KW-0663">Pyridoxal phosphate</keyword>
<comment type="cofactor">
    <cofactor evidence="1">
        <name>pyridoxal 5'-phosphate</name>
        <dbReference type="ChEBI" id="CHEBI:597326"/>
    </cofactor>
</comment>
<dbReference type="RefSeq" id="WP_213160516.1">
    <property type="nucleotide sequence ID" value="NZ_CP058214.1"/>
</dbReference>
<dbReference type="InterPro" id="IPR000634">
    <property type="entry name" value="Ser/Thr_deHydtase_PyrdxlP-BS"/>
</dbReference>
<comment type="similarity">
    <text evidence="2">Belongs to the serine/threonine dehydratase family.</text>
</comment>
<dbReference type="GO" id="GO:0003941">
    <property type="term" value="F:L-serine ammonia-lyase activity"/>
    <property type="evidence" value="ECO:0007669"/>
    <property type="project" value="TreeGrafter"/>
</dbReference>
<dbReference type="CDD" id="cd01562">
    <property type="entry name" value="Thr-dehyd"/>
    <property type="match status" value="1"/>
</dbReference>
<sequence>METGTGTIGQGLGLADIEGARERIAPHIRRTPMEPSPSLAALTGAPVHLKLEHHQSTGSFKLRGATNAVLRLSPEERTRGIVGVSTGNHGRALAHAAAAVGARAVICMSALVPQNKRDAIAAEGAEIRIVGRSQDEAQHEVDRLVREEGMVMLPPFDHADIIAGQGTLGLEILDDLPDVETVLVQLSGGGLIAGVALALKAVNPAIRVIAVSMERGAAMHASLKAGHPVEVEELPTLADSLGGGIGLDNRYTFAMARDLVDEVMLLDEAEIAGGIRHAYWQERQIVEGAGAVGIAAILTGRLGRTGRTCAILSGGNIDMALHHRIAGGENVDLAREPAS</sequence>
<dbReference type="EMBL" id="CP058214">
    <property type="protein sequence ID" value="QPC43156.1"/>
    <property type="molecule type" value="Genomic_DNA"/>
</dbReference>
<dbReference type="GO" id="GO:0009097">
    <property type="term" value="P:isoleucine biosynthetic process"/>
    <property type="evidence" value="ECO:0007669"/>
    <property type="project" value="TreeGrafter"/>
</dbReference>
<dbReference type="GO" id="GO:0006567">
    <property type="term" value="P:L-threonine catabolic process"/>
    <property type="evidence" value="ECO:0007669"/>
    <property type="project" value="TreeGrafter"/>
</dbReference>
<dbReference type="FunFam" id="3.40.50.1100:FF:000005">
    <property type="entry name" value="Threonine dehydratase catabolic"/>
    <property type="match status" value="1"/>
</dbReference>
<evidence type="ECO:0000256" key="2">
    <source>
        <dbReference type="ARBA" id="ARBA00010869"/>
    </source>
</evidence>
<dbReference type="InterPro" id="IPR014333">
    <property type="entry name" value="Ectoine_EutB"/>
</dbReference>
<evidence type="ECO:0000259" key="5">
    <source>
        <dbReference type="Pfam" id="PF00291"/>
    </source>
</evidence>
<reference evidence="6 7" key="1">
    <citation type="submission" date="2020-06" db="EMBL/GenBank/DDBJ databases">
        <title>Genome sequence of 2 isolates from Red Sea Mangroves.</title>
        <authorList>
            <person name="Sefrji F."/>
            <person name="Michoud G."/>
            <person name="Merlino G."/>
            <person name="Daffonchio D."/>
        </authorList>
    </citation>
    <scope>NUCLEOTIDE SEQUENCE [LARGE SCALE GENOMIC DNA]</scope>
    <source>
        <strain evidence="6 7">R1DC25</strain>
    </source>
</reference>
<dbReference type="GO" id="GO:0030170">
    <property type="term" value="F:pyridoxal phosphate binding"/>
    <property type="evidence" value="ECO:0007669"/>
    <property type="project" value="InterPro"/>
</dbReference>
<dbReference type="SUPFAM" id="SSF53686">
    <property type="entry name" value="Tryptophan synthase beta subunit-like PLP-dependent enzymes"/>
    <property type="match status" value="1"/>
</dbReference>
<name>A0A7S8HC22_9HYPH</name>
<dbReference type="InterPro" id="IPR036052">
    <property type="entry name" value="TrpB-like_PALP_sf"/>
</dbReference>
<dbReference type="GO" id="GO:0004794">
    <property type="term" value="F:threonine deaminase activity"/>
    <property type="evidence" value="ECO:0007669"/>
    <property type="project" value="TreeGrafter"/>
</dbReference>
<dbReference type="PANTHER" id="PTHR48078:SF6">
    <property type="entry name" value="L-THREONINE DEHYDRATASE CATABOLIC TDCB"/>
    <property type="match status" value="1"/>
</dbReference>
<dbReference type="Pfam" id="PF00291">
    <property type="entry name" value="PALP"/>
    <property type="match status" value="1"/>
</dbReference>
<dbReference type="InterPro" id="IPR001926">
    <property type="entry name" value="TrpB-like_PALP"/>
</dbReference>
<proteinExistence type="inferred from homology"/>
<organism evidence="6 7">
    <name type="scientific">Kaustia mangrovi</name>
    <dbReference type="NCBI Taxonomy" id="2593653"/>
    <lineage>
        <taxon>Bacteria</taxon>
        <taxon>Pseudomonadati</taxon>
        <taxon>Pseudomonadota</taxon>
        <taxon>Alphaproteobacteria</taxon>
        <taxon>Hyphomicrobiales</taxon>
        <taxon>Parvibaculaceae</taxon>
        <taxon>Kaustia</taxon>
    </lineage>
</organism>
<dbReference type="Proteomes" id="UP000593594">
    <property type="component" value="Chromosome"/>
</dbReference>
<dbReference type="Gene3D" id="3.40.50.1100">
    <property type="match status" value="2"/>
</dbReference>
<dbReference type="AlphaFoldDB" id="A0A7S8HC22"/>
<evidence type="ECO:0000256" key="4">
    <source>
        <dbReference type="ARBA" id="ARBA00023239"/>
    </source>
</evidence>
<dbReference type="KEGG" id="kmn:HW532_10910"/>
<dbReference type="PROSITE" id="PS00165">
    <property type="entry name" value="DEHYDRATASE_SER_THR"/>
    <property type="match status" value="1"/>
</dbReference>
<evidence type="ECO:0000256" key="3">
    <source>
        <dbReference type="ARBA" id="ARBA00022898"/>
    </source>
</evidence>
<dbReference type="InterPro" id="IPR050147">
    <property type="entry name" value="Ser/Thr_Dehydratase"/>
</dbReference>
<evidence type="ECO:0000313" key="6">
    <source>
        <dbReference type="EMBL" id="QPC43156.1"/>
    </source>
</evidence>
<protein>
    <submittedName>
        <fullName evidence="6">Hydroxyectoine utilization dehydratase EutB</fullName>
    </submittedName>
</protein>
<feature type="domain" description="Tryptophan synthase beta chain-like PALP" evidence="5">
    <location>
        <begin position="24"/>
        <end position="314"/>
    </location>
</feature>
<dbReference type="GO" id="GO:0006565">
    <property type="term" value="P:L-serine catabolic process"/>
    <property type="evidence" value="ECO:0007669"/>
    <property type="project" value="TreeGrafter"/>
</dbReference>
<dbReference type="NCBIfam" id="TIGR02991">
    <property type="entry name" value="ectoine_eutB"/>
    <property type="match status" value="1"/>
</dbReference>
<evidence type="ECO:0000313" key="7">
    <source>
        <dbReference type="Proteomes" id="UP000593594"/>
    </source>
</evidence>
<gene>
    <name evidence="6" type="primary">eutB</name>
    <name evidence="6" type="ORF">HW532_10910</name>
</gene>
<dbReference type="PANTHER" id="PTHR48078">
    <property type="entry name" value="THREONINE DEHYDRATASE, MITOCHONDRIAL-RELATED"/>
    <property type="match status" value="1"/>
</dbReference>
<accession>A0A7S8HC22</accession>
<dbReference type="NCBIfam" id="NF005680">
    <property type="entry name" value="PRK07476.1"/>
    <property type="match status" value="1"/>
</dbReference>